<keyword evidence="4 6" id="KW-0813">Transport</keyword>
<keyword evidence="5 6" id="KW-0592">Phosphate transport</keyword>
<dbReference type="Proteomes" id="UP001596391">
    <property type="component" value="Unassembled WGS sequence"/>
</dbReference>
<reference evidence="10" key="1">
    <citation type="journal article" date="2019" name="Int. J. Syst. Evol. Microbiol.">
        <title>The Global Catalogue of Microorganisms (GCM) 10K type strain sequencing project: providing services to taxonomists for standard genome sequencing and annotation.</title>
        <authorList>
            <consortium name="The Broad Institute Genomics Platform"/>
            <consortium name="The Broad Institute Genome Sequencing Center for Infectious Disease"/>
            <person name="Wu L."/>
            <person name="Ma J."/>
        </authorList>
    </citation>
    <scope>NUCLEOTIDE SEQUENCE [LARGE SCALE GENOMIC DNA]</scope>
    <source>
        <strain evidence="10">CGMCC 1.16026</strain>
    </source>
</reference>
<dbReference type="PANTHER" id="PTHR42996">
    <property type="entry name" value="PHOSPHATE-BINDING PROTEIN PSTS"/>
    <property type="match status" value="1"/>
</dbReference>
<comment type="similarity">
    <text evidence="2 6">Belongs to the PstS family.</text>
</comment>
<feature type="signal peptide" evidence="7">
    <location>
        <begin position="1"/>
        <end position="20"/>
    </location>
</feature>
<dbReference type="Gene3D" id="3.40.190.10">
    <property type="entry name" value="Periplasmic binding protein-like II"/>
    <property type="match status" value="2"/>
</dbReference>
<proteinExistence type="inferred from homology"/>
<dbReference type="NCBIfam" id="TIGR00975">
    <property type="entry name" value="3a0107s03"/>
    <property type="match status" value="1"/>
</dbReference>
<dbReference type="SUPFAM" id="SSF53850">
    <property type="entry name" value="Periplasmic binding protein-like II"/>
    <property type="match status" value="1"/>
</dbReference>
<evidence type="ECO:0000313" key="9">
    <source>
        <dbReference type="EMBL" id="MFC6645249.1"/>
    </source>
</evidence>
<comment type="subunit">
    <text evidence="3">The complex is composed of two ATP-binding proteins (PstB), two transmembrane proteins (PstC and PstA) and a solute-binding protein (PstS).</text>
</comment>
<gene>
    <name evidence="9" type="primary">pstS</name>
    <name evidence="9" type="ORF">ACFQBQ_06535</name>
</gene>
<evidence type="ECO:0000256" key="5">
    <source>
        <dbReference type="ARBA" id="ARBA00022592"/>
    </source>
</evidence>
<name>A0ABW1Z806_9BACT</name>
<evidence type="ECO:0000256" key="1">
    <source>
        <dbReference type="ARBA" id="ARBA00002841"/>
    </source>
</evidence>
<comment type="function">
    <text evidence="1">Part of the ABC transporter complex PstSACB involved in phosphate import.</text>
</comment>
<evidence type="ECO:0000256" key="4">
    <source>
        <dbReference type="ARBA" id="ARBA00022448"/>
    </source>
</evidence>
<protein>
    <recommendedName>
        <fullName evidence="6">Phosphate-binding protein</fullName>
    </recommendedName>
</protein>
<dbReference type="Pfam" id="PF12849">
    <property type="entry name" value="PBP_like_2"/>
    <property type="match status" value="1"/>
</dbReference>
<evidence type="ECO:0000256" key="3">
    <source>
        <dbReference type="ARBA" id="ARBA00011529"/>
    </source>
</evidence>
<dbReference type="PIRSF" id="PIRSF002756">
    <property type="entry name" value="PstS"/>
    <property type="match status" value="1"/>
</dbReference>
<organism evidence="9 10">
    <name type="scientific">Granulicella cerasi</name>
    <dbReference type="NCBI Taxonomy" id="741063"/>
    <lineage>
        <taxon>Bacteria</taxon>
        <taxon>Pseudomonadati</taxon>
        <taxon>Acidobacteriota</taxon>
        <taxon>Terriglobia</taxon>
        <taxon>Terriglobales</taxon>
        <taxon>Acidobacteriaceae</taxon>
        <taxon>Granulicella</taxon>
    </lineage>
</organism>
<evidence type="ECO:0000259" key="8">
    <source>
        <dbReference type="Pfam" id="PF12849"/>
    </source>
</evidence>
<dbReference type="InterPro" id="IPR024370">
    <property type="entry name" value="PBP_domain"/>
</dbReference>
<feature type="domain" description="PBP" evidence="8">
    <location>
        <begin position="20"/>
        <end position="306"/>
    </location>
</feature>
<sequence length="337" mass="35605">MKLKMLGVVAAMTTVLSVSAAAQNLNGAGATFPNPIYSKWFAEYAASHPGVQINYQAVGSGAGIRQASQGIVDFGATDGPMSDQQMSEAKVKLFHIPTVLGAVVPTYNIPGVSAELKFSGDIIADIYLGKITNWNDGRIKAINPGVNLPDHQILPVYRSDGSGTTYIFTDFLSKTSPDFASKVGKNTSVHWQVGIGQKGNEGVAGMVRNSPYSFGYVELIYAVQNNMNFGVVKNPAGKFVKASPATVSAAAAGAAKSMPNDFRVSITNAPGAESYPISSFTWLLIPLQSSDAKKGEILKEFLKWMLAHGESEAAALSYAPLPASVAMKVSGAINYLK</sequence>
<evidence type="ECO:0000313" key="10">
    <source>
        <dbReference type="Proteomes" id="UP001596391"/>
    </source>
</evidence>
<dbReference type="InterPro" id="IPR005673">
    <property type="entry name" value="ABC_phos-bd_PstS"/>
</dbReference>
<feature type="chain" id="PRO_5047382849" description="Phosphate-binding protein" evidence="7">
    <location>
        <begin position="21"/>
        <end position="337"/>
    </location>
</feature>
<accession>A0ABW1Z806</accession>
<dbReference type="PANTHER" id="PTHR42996:SF1">
    <property type="entry name" value="PHOSPHATE-BINDING PROTEIN PSTS"/>
    <property type="match status" value="1"/>
</dbReference>
<evidence type="ECO:0000256" key="7">
    <source>
        <dbReference type="SAM" id="SignalP"/>
    </source>
</evidence>
<evidence type="ECO:0000256" key="6">
    <source>
        <dbReference type="PIRNR" id="PIRNR002756"/>
    </source>
</evidence>
<dbReference type="CDD" id="cd13565">
    <property type="entry name" value="PBP2_PstS"/>
    <property type="match status" value="1"/>
</dbReference>
<keyword evidence="10" id="KW-1185">Reference proteome</keyword>
<dbReference type="InterPro" id="IPR050962">
    <property type="entry name" value="Phosphate-bind_PstS"/>
</dbReference>
<keyword evidence="7" id="KW-0732">Signal</keyword>
<dbReference type="EMBL" id="JBHSWI010000001">
    <property type="protein sequence ID" value="MFC6645249.1"/>
    <property type="molecule type" value="Genomic_DNA"/>
</dbReference>
<evidence type="ECO:0000256" key="2">
    <source>
        <dbReference type="ARBA" id="ARBA00008725"/>
    </source>
</evidence>
<dbReference type="RefSeq" id="WP_263371629.1">
    <property type="nucleotide sequence ID" value="NZ_JAGSYD010000003.1"/>
</dbReference>
<comment type="caution">
    <text evidence="9">The sequence shown here is derived from an EMBL/GenBank/DDBJ whole genome shotgun (WGS) entry which is preliminary data.</text>
</comment>